<dbReference type="InterPro" id="IPR020988">
    <property type="entry name" value="Pept_U32_collagenase"/>
</dbReference>
<organism evidence="3 4">
    <name type="scientific">Marvinbryantia formatexigens DSM 14469</name>
    <dbReference type="NCBI Taxonomy" id="478749"/>
    <lineage>
        <taxon>Bacteria</taxon>
        <taxon>Bacillati</taxon>
        <taxon>Bacillota</taxon>
        <taxon>Clostridia</taxon>
        <taxon>Lachnospirales</taxon>
        <taxon>Lachnospiraceae</taxon>
        <taxon>Marvinbryantia</taxon>
    </lineage>
</organism>
<accession>C6LEQ8</accession>
<name>C6LEQ8_9FIRM</name>
<dbReference type="STRING" id="168384.SAMN05660368_00285"/>
<feature type="compositionally biased region" description="Polar residues" evidence="1">
    <location>
        <begin position="1"/>
        <end position="10"/>
    </location>
</feature>
<dbReference type="Proteomes" id="UP000005561">
    <property type="component" value="Unassembled WGS sequence"/>
</dbReference>
<dbReference type="Pfam" id="PF12392">
    <property type="entry name" value="DUF3656"/>
    <property type="match status" value="1"/>
</dbReference>
<reference evidence="3" key="1">
    <citation type="submission" date="2009-07" db="EMBL/GenBank/DDBJ databases">
        <authorList>
            <person name="Weinstock G."/>
            <person name="Sodergren E."/>
            <person name="Clifton S."/>
            <person name="Fulton L."/>
            <person name="Fulton B."/>
            <person name="Courtney L."/>
            <person name="Fronick C."/>
            <person name="Harrison M."/>
            <person name="Strong C."/>
            <person name="Farmer C."/>
            <person name="Delahaunty K."/>
            <person name="Markovic C."/>
            <person name="Hall O."/>
            <person name="Minx P."/>
            <person name="Tomlinson C."/>
            <person name="Mitreva M."/>
            <person name="Nelson J."/>
            <person name="Hou S."/>
            <person name="Wollam A."/>
            <person name="Pepin K.H."/>
            <person name="Johnson M."/>
            <person name="Bhonagiri V."/>
            <person name="Nash W.E."/>
            <person name="Warren W."/>
            <person name="Chinwalla A."/>
            <person name="Mardis E.R."/>
            <person name="Wilson R.K."/>
        </authorList>
    </citation>
    <scope>NUCLEOTIDE SEQUENCE [LARGE SCALE GENOMIC DNA]</scope>
    <source>
        <strain evidence="3">DSM 14469</strain>
    </source>
</reference>
<evidence type="ECO:0000259" key="2">
    <source>
        <dbReference type="Pfam" id="PF12392"/>
    </source>
</evidence>
<sequence length="404" mass="46084">MQPQKAQNRPLTADGIEKQMRKTGGSGFVFEHLEIEAEEDVFLPVQALNELRRDAIAALKEDILAAYRRPDGRYRKPGEKSRGGAEISVTRSERQGSVKQSDIPETAQTAGITYGAEVEEQSSWERIGGTMRMSASVENLALVKALCNVPELQTIYLDCSAFENREDFLSSSRRQIALCHEAGKRCFYIMPWIFRAQALSYYQGREALDTLAAYDGLLIRSQEEYAFLKEKAYPKSLAADWNLYTFNREAHLFWKEAQLLFDTAPVELNRRELNVRGCGESELIVYGYQPLMVSAQCQRKNSTGCTKKPSLLYLKDRKQKLFAVRNVCPFCYNIIYNSAPLQLAGNAEDIRRLHPQSIRLQFTTEEPREARQIAGTYAGVFFQRETADRAHKEFTRGHFERGVE</sequence>
<gene>
    <name evidence="3" type="ORF">BRYFOR_07109</name>
</gene>
<evidence type="ECO:0000313" key="4">
    <source>
        <dbReference type="Proteomes" id="UP000005561"/>
    </source>
</evidence>
<dbReference type="eggNOG" id="COG0826">
    <property type="taxonomic scope" value="Bacteria"/>
</dbReference>
<evidence type="ECO:0000256" key="1">
    <source>
        <dbReference type="SAM" id="MobiDB-lite"/>
    </source>
</evidence>
<proteinExistence type="predicted"/>
<keyword evidence="4" id="KW-1185">Reference proteome</keyword>
<comment type="caution">
    <text evidence="3">The sequence shown here is derived from an EMBL/GenBank/DDBJ whole genome shotgun (WGS) entry which is preliminary data.</text>
</comment>
<dbReference type="EMBL" id="ACCL02000008">
    <property type="protein sequence ID" value="EET61041.1"/>
    <property type="molecule type" value="Genomic_DNA"/>
</dbReference>
<protein>
    <recommendedName>
        <fullName evidence="2">Peptidase U32 collagenase domain-containing protein</fullName>
    </recommendedName>
</protein>
<evidence type="ECO:0000313" key="3">
    <source>
        <dbReference type="EMBL" id="EET61041.1"/>
    </source>
</evidence>
<feature type="domain" description="Peptidase U32 collagenase" evidence="2">
    <location>
        <begin position="4"/>
        <end position="63"/>
    </location>
</feature>
<feature type="region of interest" description="Disordered" evidence="1">
    <location>
        <begin position="72"/>
        <end position="112"/>
    </location>
</feature>
<feature type="region of interest" description="Disordered" evidence="1">
    <location>
        <begin position="1"/>
        <end position="20"/>
    </location>
</feature>
<dbReference type="AlphaFoldDB" id="C6LEQ8"/>
<feature type="compositionally biased region" description="Basic and acidic residues" evidence="1">
    <location>
        <begin position="72"/>
        <end position="83"/>
    </location>
</feature>